<dbReference type="AlphaFoldDB" id="A0A841JIW8"/>
<dbReference type="GO" id="GO:0003700">
    <property type="term" value="F:DNA-binding transcription factor activity"/>
    <property type="evidence" value="ECO:0007669"/>
    <property type="project" value="InterPro"/>
</dbReference>
<comment type="caution">
    <text evidence="1">The sequence shown here is derived from an EMBL/GenBank/DDBJ whole genome shotgun (WGS) entry which is preliminary data.</text>
</comment>
<evidence type="ECO:0000313" key="1">
    <source>
        <dbReference type="EMBL" id="MBB6131113.1"/>
    </source>
</evidence>
<sequence length="148" mass="16848">MKKELSEAALIRAIQKRSQTGAENLYDRYAQMLFKVISCSVNNPILVELALEKTLYKTWNDIHDFDVNNSTFLIWMAGIARAESKSYAAILTKKNNSGNLGTVWPIKGSAFTDLFHRLILKSEPITVNYRSAAISNIWRSFNFNTIQL</sequence>
<name>A0A841JIW8_9SPHI</name>
<reference evidence="1 2" key="1">
    <citation type="submission" date="2020-08" db="EMBL/GenBank/DDBJ databases">
        <title>Genomic Encyclopedia of Type Strains, Phase IV (KMG-V): Genome sequencing to study the core and pangenomes of soil and plant-associated prokaryotes.</title>
        <authorList>
            <person name="Whitman W."/>
        </authorList>
    </citation>
    <scope>NUCLEOTIDE SEQUENCE [LARGE SCALE GENOMIC DNA]</scope>
    <source>
        <strain evidence="1 2">MP601</strain>
    </source>
</reference>
<accession>A0A841JIW8</accession>
<dbReference type="SUPFAM" id="SSF88946">
    <property type="entry name" value="Sigma2 domain of RNA polymerase sigma factors"/>
    <property type="match status" value="1"/>
</dbReference>
<proteinExistence type="predicted"/>
<dbReference type="GO" id="GO:0006352">
    <property type="term" value="P:DNA-templated transcription initiation"/>
    <property type="evidence" value="ECO:0007669"/>
    <property type="project" value="InterPro"/>
</dbReference>
<dbReference type="EMBL" id="JACHCA010000020">
    <property type="protein sequence ID" value="MBB6131113.1"/>
    <property type="molecule type" value="Genomic_DNA"/>
</dbReference>
<protein>
    <recommendedName>
        <fullName evidence="3">RNA polymerase sigma-70 factor, ECF subfamily</fullName>
    </recommendedName>
</protein>
<gene>
    <name evidence="1" type="ORF">HDF22_005264</name>
</gene>
<dbReference type="InterPro" id="IPR013325">
    <property type="entry name" value="RNA_pol_sigma_r2"/>
</dbReference>
<dbReference type="RefSeq" id="WP_183589699.1">
    <property type="nucleotide sequence ID" value="NZ_JACHCA010000020.1"/>
</dbReference>
<organism evidence="1 2">
    <name type="scientific">Mucilaginibacter lappiensis</name>
    <dbReference type="NCBI Taxonomy" id="354630"/>
    <lineage>
        <taxon>Bacteria</taxon>
        <taxon>Pseudomonadati</taxon>
        <taxon>Bacteroidota</taxon>
        <taxon>Sphingobacteriia</taxon>
        <taxon>Sphingobacteriales</taxon>
        <taxon>Sphingobacteriaceae</taxon>
        <taxon>Mucilaginibacter</taxon>
    </lineage>
</organism>
<evidence type="ECO:0008006" key="3">
    <source>
        <dbReference type="Google" id="ProtNLM"/>
    </source>
</evidence>
<dbReference type="Proteomes" id="UP000548326">
    <property type="component" value="Unassembled WGS sequence"/>
</dbReference>
<evidence type="ECO:0000313" key="2">
    <source>
        <dbReference type="Proteomes" id="UP000548326"/>
    </source>
</evidence>
<dbReference type="Gene3D" id="1.10.1740.10">
    <property type="match status" value="1"/>
</dbReference>